<evidence type="ECO:0000259" key="2">
    <source>
        <dbReference type="Pfam" id="PF13847"/>
    </source>
</evidence>
<comment type="caution">
    <text evidence="3">The sequence shown here is derived from an EMBL/GenBank/DDBJ whole genome shotgun (WGS) entry which is preliminary data.</text>
</comment>
<name>A0A9W6MUZ7_9HYPH</name>
<accession>A0A9W6MUZ7</accession>
<dbReference type="InterPro" id="IPR029063">
    <property type="entry name" value="SAM-dependent_MTases_sf"/>
</dbReference>
<keyword evidence="1" id="KW-0808">Transferase</keyword>
<dbReference type="CDD" id="cd02440">
    <property type="entry name" value="AdoMet_MTases"/>
    <property type="match status" value="1"/>
</dbReference>
<feature type="domain" description="Methyltransferase" evidence="2">
    <location>
        <begin position="15"/>
        <end position="99"/>
    </location>
</feature>
<organism evidence="3 4">
    <name type="scientific">Hansschlegelia plantiphila</name>
    <dbReference type="NCBI Taxonomy" id="374655"/>
    <lineage>
        <taxon>Bacteria</taxon>
        <taxon>Pseudomonadati</taxon>
        <taxon>Pseudomonadota</taxon>
        <taxon>Alphaproteobacteria</taxon>
        <taxon>Hyphomicrobiales</taxon>
        <taxon>Methylopilaceae</taxon>
        <taxon>Hansschlegelia</taxon>
    </lineage>
</organism>
<proteinExistence type="predicted"/>
<sequence length="265" mass="30237">MRRRNAVVASSFDLKGKRVLDVGCSHGLYSLSMARVADEVVGIDHRISKIELGRNTAEKLGIKNVTFDYGDVRDPNLLKKHGKFDLIIAWGFLHRVSDLFSLLYGLEPLSDTISFEWRTPIIPLMSTMSIAYHPPFGPKLDPMNVGSGHEIEKVGDAEKIEGGTAFWEPTIGAVSAIMKRLGYEHSRLLGFDDKLQSEERTLLRYWYGHQLRVNEGKARLDHLPRARVHMIYEKQPNSITLQPFRGAELRFPEWDYALQQRYGVK</sequence>
<dbReference type="GO" id="GO:0016740">
    <property type="term" value="F:transferase activity"/>
    <property type="evidence" value="ECO:0007669"/>
    <property type="project" value="UniProtKB-KW"/>
</dbReference>
<evidence type="ECO:0000313" key="3">
    <source>
        <dbReference type="EMBL" id="GLK67408.1"/>
    </source>
</evidence>
<evidence type="ECO:0000256" key="1">
    <source>
        <dbReference type="ARBA" id="ARBA00022679"/>
    </source>
</evidence>
<dbReference type="PANTHER" id="PTHR43861">
    <property type="entry name" value="TRANS-ACONITATE 2-METHYLTRANSFERASE-RELATED"/>
    <property type="match status" value="1"/>
</dbReference>
<reference evidence="3" key="1">
    <citation type="journal article" date="2014" name="Int. J. Syst. Evol. Microbiol.">
        <title>Complete genome sequence of Corynebacterium casei LMG S-19264T (=DSM 44701T), isolated from a smear-ripened cheese.</title>
        <authorList>
            <consortium name="US DOE Joint Genome Institute (JGI-PGF)"/>
            <person name="Walter F."/>
            <person name="Albersmeier A."/>
            <person name="Kalinowski J."/>
            <person name="Ruckert C."/>
        </authorList>
    </citation>
    <scope>NUCLEOTIDE SEQUENCE</scope>
    <source>
        <strain evidence="3">VKM B-2347</strain>
    </source>
</reference>
<dbReference type="EMBL" id="BSFI01000006">
    <property type="protein sequence ID" value="GLK67408.1"/>
    <property type="molecule type" value="Genomic_DNA"/>
</dbReference>
<dbReference type="Gene3D" id="3.40.50.150">
    <property type="entry name" value="Vaccinia Virus protein VP39"/>
    <property type="match status" value="1"/>
</dbReference>
<reference evidence="3" key="2">
    <citation type="submission" date="2023-01" db="EMBL/GenBank/DDBJ databases">
        <authorList>
            <person name="Sun Q."/>
            <person name="Evtushenko L."/>
        </authorList>
    </citation>
    <scope>NUCLEOTIDE SEQUENCE</scope>
    <source>
        <strain evidence="3">VKM B-2347</strain>
    </source>
</reference>
<keyword evidence="4" id="KW-1185">Reference proteome</keyword>
<evidence type="ECO:0000313" key="4">
    <source>
        <dbReference type="Proteomes" id="UP001143372"/>
    </source>
</evidence>
<protein>
    <recommendedName>
        <fullName evidence="2">Methyltransferase domain-containing protein</fullName>
    </recommendedName>
</protein>
<dbReference type="AlphaFoldDB" id="A0A9W6MUZ7"/>
<dbReference type="InterPro" id="IPR025714">
    <property type="entry name" value="Methyltranfer_dom"/>
</dbReference>
<dbReference type="SUPFAM" id="SSF53335">
    <property type="entry name" value="S-adenosyl-L-methionine-dependent methyltransferases"/>
    <property type="match status" value="1"/>
</dbReference>
<dbReference type="PANTHER" id="PTHR43861:SF3">
    <property type="entry name" value="PUTATIVE (AFU_ORTHOLOGUE AFUA_2G14390)-RELATED"/>
    <property type="match status" value="1"/>
</dbReference>
<dbReference type="Proteomes" id="UP001143372">
    <property type="component" value="Unassembled WGS sequence"/>
</dbReference>
<dbReference type="Pfam" id="PF13847">
    <property type="entry name" value="Methyltransf_31"/>
    <property type="match status" value="1"/>
</dbReference>
<gene>
    <name evidence="3" type="ORF">GCM10008179_10460</name>
</gene>